<dbReference type="GO" id="GO:0019305">
    <property type="term" value="P:dTDP-rhamnose biosynthetic process"/>
    <property type="evidence" value="ECO:0007669"/>
    <property type="project" value="UniProtKB-UniPathway"/>
</dbReference>
<dbReference type="Gene3D" id="3.40.50.720">
    <property type="entry name" value="NAD(P)-binding Rossmann-like Domain"/>
    <property type="match status" value="1"/>
</dbReference>
<comment type="pathway">
    <text evidence="2">Carbohydrate biosynthesis; dTDP-L-rhamnose biosynthesis.</text>
</comment>
<dbReference type="AlphaFoldDB" id="A0A1F5RIK0"/>
<comment type="similarity">
    <text evidence="1 2">Belongs to the dTDP-4-dehydrorhamnose reductase family.</text>
</comment>
<proteinExistence type="inferred from homology"/>
<evidence type="ECO:0000256" key="1">
    <source>
        <dbReference type="ARBA" id="ARBA00010944"/>
    </source>
</evidence>
<dbReference type="UniPathway" id="UPA00124"/>
<dbReference type="Gene3D" id="3.90.25.10">
    <property type="entry name" value="UDP-galactose 4-epimerase, domain 1"/>
    <property type="match status" value="1"/>
</dbReference>
<comment type="caution">
    <text evidence="4">The sequence shown here is derived from an EMBL/GenBank/DDBJ whole genome shotgun (WGS) entry which is preliminary data.</text>
</comment>
<dbReference type="Pfam" id="PF04321">
    <property type="entry name" value="RmlD_sub_bind"/>
    <property type="match status" value="1"/>
</dbReference>
<evidence type="ECO:0000259" key="3">
    <source>
        <dbReference type="Pfam" id="PF04321"/>
    </source>
</evidence>
<name>A0A1F5RIK0_9BACT</name>
<dbReference type="InterPro" id="IPR005913">
    <property type="entry name" value="dTDP_dehydrorham_reduct"/>
</dbReference>
<reference evidence="4 5" key="1">
    <citation type="journal article" date="2016" name="Nat. Commun.">
        <title>Thousands of microbial genomes shed light on interconnected biogeochemical processes in an aquifer system.</title>
        <authorList>
            <person name="Anantharaman K."/>
            <person name="Brown C.T."/>
            <person name="Hug L.A."/>
            <person name="Sharon I."/>
            <person name="Castelle C.J."/>
            <person name="Probst A.J."/>
            <person name="Thomas B.C."/>
            <person name="Singh A."/>
            <person name="Wilkins M.J."/>
            <person name="Karaoz U."/>
            <person name="Brodie E.L."/>
            <person name="Williams K.H."/>
            <person name="Hubbard S.S."/>
            <person name="Banfield J.F."/>
        </authorList>
    </citation>
    <scope>NUCLEOTIDE SEQUENCE [LARGE SCALE GENOMIC DNA]</scope>
</reference>
<dbReference type="InterPro" id="IPR029903">
    <property type="entry name" value="RmlD-like-bd"/>
</dbReference>
<dbReference type="PANTHER" id="PTHR10491:SF4">
    <property type="entry name" value="METHIONINE ADENOSYLTRANSFERASE 2 SUBUNIT BETA"/>
    <property type="match status" value="1"/>
</dbReference>
<dbReference type="EMBL" id="MFFM01000007">
    <property type="protein sequence ID" value="OGF14172.1"/>
    <property type="molecule type" value="Genomic_DNA"/>
</dbReference>
<dbReference type="InterPro" id="IPR036291">
    <property type="entry name" value="NAD(P)-bd_dom_sf"/>
</dbReference>
<dbReference type="NCBIfam" id="TIGR01214">
    <property type="entry name" value="rmlD"/>
    <property type="match status" value="1"/>
</dbReference>
<dbReference type="PANTHER" id="PTHR10491">
    <property type="entry name" value="DTDP-4-DEHYDRORHAMNOSE REDUCTASE"/>
    <property type="match status" value="1"/>
</dbReference>
<dbReference type="Proteomes" id="UP000177230">
    <property type="component" value="Unassembled WGS sequence"/>
</dbReference>
<gene>
    <name evidence="4" type="ORF">A2024_07465</name>
</gene>
<protein>
    <recommendedName>
        <fullName evidence="2">dTDP-4-dehydrorhamnose reductase</fullName>
        <ecNumber evidence="2">1.1.1.133</ecNumber>
    </recommendedName>
</protein>
<dbReference type="SUPFAM" id="SSF51735">
    <property type="entry name" value="NAD(P)-binding Rossmann-fold domains"/>
    <property type="match status" value="1"/>
</dbReference>
<keyword evidence="2" id="KW-0560">Oxidoreductase</keyword>
<sequence length="281" mass="31082">MKILVTGAKGMLGADLCRELAGGHQVTGIDVQEVDLVSADAIERLVGYDPEIILHCAAMTNVDGCEKDPDAAYAVNGRGTRNVALAARQLDIPMLYISTDFVFDGKKGEPYCEWDQPSPLGHYGRSKLDGENSVRELLKKFYIVRTSWLYGKQGRNFISTILAKAKEAGTIKVVNDQVGSPTYARDLCRALARLIASDKYGTYHLSNSGACSWYDFARKAVEMSGIKSAVSPIASSEYPTPTTRPSYSVLRNFCWERTFGETLRPWEEGLRDYLKETGDIK</sequence>
<dbReference type="CDD" id="cd05254">
    <property type="entry name" value="dTDP_HR_like_SDR_e"/>
    <property type="match status" value="1"/>
</dbReference>
<organism evidence="4 5">
    <name type="scientific">Candidatus Edwardsbacteria bacterium GWF2_54_11</name>
    <dbReference type="NCBI Taxonomy" id="1817851"/>
    <lineage>
        <taxon>Bacteria</taxon>
        <taxon>Candidatus Edwardsiibacteriota</taxon>
    </lineage>
</organism>
<evidence type="ECO:0000313" key="4">
    <source>
        <dbReference type="EMBL" id="OGF14172.1"/>
    </source>
</evidence>
<dbReference type="EC" id="1.1.1.133" evidence="2"/>
<accession>A0A1F5RIK0</accession>
<evidence type="ECO:0000313" key="5">
    <source>
        <dbReference type="Proteomes" id="UP000177230"/>
    </source>
</evidence>
<feature type="domain" description="RmlD-like substrate binding" evidence="3">
    <location>
        <begin position="1"/>
        <end position="276"/>
    </location>
</feature>
<dbReference type="FunFam" id="3.40.50.720:FF:000159">
    <property type="entry name" value="dTDP-4-dehydrorhamnose reductase"/>
    <property type="match status" value="1"/>
</dbReference>
<evidence type="ECO:0000256" key="2">
    <source>
        <dbReference type="RuleBase" id="RU364082"/>
    </source>
</evidence>
<keyword evidence="2" id="KW-0521">NADP</keyword>
<dbReference type="GO" id="GO:0005829">
    <property type="term" value="C:cytosol"/>
    <property type="evidence" value="ECO:0007669"/>
    <property type="project" value="TreeGrafter"/>
</dbReference>
<dbReference type="GO" id="GO:0008831">
    <property type="term" value="F:dTDP-4-dehydrorhamnose reductase activity"/>
    <property type="evidence" value="ECO:0007669"/>
    <property type="project" value="UniProtKB-EC"/>
</dbReference>
<comment type="function">
    <text evidence="2">Catalyzes the reduction of dTDP-6-deoxy-L-lyxo-4-hexulose to yield dTDP-L-rhamnose.</text>
</comment>